<keyword evidence="8" id="KW-0812">Transmembrane</keyword>
<dbReference type="SUPFAM" id="SSF58104">
    <property type="entry name" value="Methyl-accepting chemotaxis protein (MCP) signaling domain"/>
    <property type="match status" value="1"/>
</dbReference>
<evidence type="ECO:0000256" key="8">
    <source>
        <dbReference type="SAM" id="Phobius"/>
    </source>
</evidence>
<evidence type="ECO:0000259" key="9">
    <source>
        <dbReference type="PROSITE" id="PS50111"/>
    </source>
</evidence>
<protein>
    <submittedName>
        <fullName evidence="11">Methyl-accepting chemotaxis protein</fullName>
    </submittedName>
</protein>
<evidence type="ECO:0000256" key="7">
    <source>
        <dbReference type="SAM" id="Coils"/>
    </source>
</evidence>
<feature type="domain" description="Methyl-accepting transducer" evidence="9">
    <location>
        <begin position="268"/>
        <end position="497"/>
    </location>
</feature>
<evidence type="ECO:0000256" key="1">
    <source>
        <dbReference type="ARBA" id="ARBA00004370"/>
    </source>
</evidence>
<keyword evidence="2" id="KW-0488">Methylation</keyword>
<dbReference type="Pfam" id="PF00672">
    <property type="entry name" value="HAMP"/>
    <property type="match status" value="1"/>
</dbReference>
<dbReference type="InterPro" id="IPR003660">
    <property type="entry name" value="HAMP_dom"/>
</dbReference>
<name>A0A1X1D4Z2_9GAMM</name>
<evidence type="ECO:0000256" key="4">
    <source>
        <dbReference type="ARBA" id="ARBA00023224"/>
    </source>
</evidence>
<dbReference type="PROSITE" id="PS50111">
    <property type="entry name" value="CHEMOTAXIS_TRANSDUC_2"/>
    <property type="match status" value="1"/>
</dbReference>
<dbReference type="EMBL" id="MLFR01000001">
    <property type="protein sequence ID" value="ORM71762.1"/>
    <property type="molecule type" value="Genomic_DNA"/>
</dbReference>
<keyword evidence="3" id="KW-0145">Chemotaxis</keyword>
<gene>
    <name evidence="11" type="ORF">HA51_01435</name>
</gene>
<dbReference type="InterPro" id="IPR024478">
    <property type="entry name" value="HlyB_4HB_MCP"/>
</dbReference>
<evidence type="ECO:0000256" key="6">
    <source>
        <dbReference type="PROSITE-ProRule" id="PRU00284"/>
    </source>
</evidence>
<dbReference type="CDD" id="cd06225">
    <property type="entry name" value="HAMP"/>
    <property type="match status" value="1"/>
</dbReference>
<dbReference type="CDD" id="cd11386">
    <property type="entry name" value="MCP_signal"/>
    <property type="match status" value="1"/>
</dbReference>
<keyword evidence="8" id="KW-1133">Transmembrane helix</keyword>
<dbReference type="RefSeq" id="WP_084931455.1">
    <property type="nucleotide sequence ID" value="NZ_MLFR01000001.1"/>
</dbReference>
<dbReference type="GO" id="GO:0006935">
    <property type="term" value="P:chemotaxis"/>
    <property type="evidence" value="ECO:0007669"/>
    <property type="project" value="UniProtKB-KW"/>
</dbReference>
<accession>A0A1X1D4Z2</accession>
<dbReference type="PANTHER" id="PTHR43531:SF14">
    <property type="entry name" value="METHYL-ACCEPTING CHEMOTAXIS PROTEIN I-RELATED"/>
    <property type="match status" value="1"/>
</dbReference>
<comment type="subcellular location">
    <subcellularLocation>
        <location evidence="1">Membrane</location>
    </subcellularLocation>
</comment>
<feature type="domain" description="HAMP" evidence="10">
    <location>
        <begin position="210"/>
        <end position="263"/>
    </location>
</feature>
<dbReference type="SMART" id="SM00283">
    <property type="entry name" value="MA"/>
    <property type="match status" value="1"/>
</dbReference>
<keyword evidence="7" id="KW-0175">Coiled coil</keyword>
<dbReference type="PRINTS" id="PR00260">
    <property type="entry name" value="CHEMTRNSDUCR"/>
</dbReference>
<dbReference type="Gene3D" id="1.10.287.950">
    <property type="entry name" value="Methyl-accepting chemotaxis protein"/>
    <property type="match status" value="1"/>
</dbReference>
<evidence type="ECO:0000256" key="5">
    <source>
        <dbReference type="ARBA" id="ARBA00029447"/>
    </source>
</evidence>
<reference evidence="11 12" key="1">
    <citation type="journal article" date="2017" name="Antonie Van Leeuwenhoek">
        <title>Phylogenomic resolution of the bacterial genus Pantoea and its relationship with Erwinia and Tatumella.</title>
        <authorList>
            <person name="Palmer M."/>
            <person name="Steenkamp E.T."/>
            <person name="Coetzee M.P."/>
            <person name="Chan W.Y."/>
            <person name="van Zyl E."/>
            <person name="De Maayer P."/>
            <person name="Coutinho T.A."/>
            <person name="Blom J."/>
            <person name="Smits T.H."/>
            <person name="Duffy B."/>
            <person name="Venter S.N."/>
        </authorList>
    </citation>
    <scope>NUCLEOTIDE SEQUENCE [LARGE SCALE GENOMIC DNA]</scope>
    <source>
        <strain evidence="11 12">LMG 26275</strain>
    </source>
</reference>
<dbReference type="PROSITE" id="PS50885">
    <property type="entry name" value="HAMP"/>
    <property type="match status" value="1"/>
</dbReference>
<dbReference type="FunFam" id="1.10.287.950:FF:000001">
    <property type="entry name" value="Methyl-accepting chemotaxis sensory transducer"/>
    <property type="match status" value="1"/>
</dbReference>
<dbReference type="InterPro" id="IPR004090">
    <property type="entry name" value="Chemotax_Me-accpt_rcpt"/>
</dbReference>
<dbReference type="InterPro" id="IPR004089">
    <property type="entry name" value="MCPsignal_dom"/>
</dbReference>
<evidence type="ECO:0000256" key="3">
    <source>
        <dbReference type="ARBA" id="ARBA00022500"/>
    </source>
</evidence>
<feature type="transmembrane region" description="Helical" evidence="8">
    <location>
        <begin position="7"/>
        <end position="32"/>
    </location>
</feature>
<proteinExistence type="inferred from homology"/>
<feature type="transmembrane region" description="Helical" evidence="8">
    <location>
        <begin position="186"/>
        <end position="212"/>
    </location>
</feature>
<dbReference type="AlphaFoldDB" id="A0A1X1D4Z2"/>
<sequence length="550" mass="59393">MNITQRLMLAFTSLATSLVIVGIVSISLLSGFQERFEYVQINAITSIRDLGELIDRSNLLSLRLYKHQSQTDNSRMPPVENEIAQRITDIRALTENYLKNNISNVEDKAMTEKALATLKRVDSMLPAFISASRAHEDHVSLGLIENEDGVGGAIRELKNGFRNQLALNISLSNKLRNVNQTIYQRAIWGMSLGVILAIVFLGALTVFTLLYIRKSLKDISEIMVHAGESLDLSATANDSRQDEIGKMAKAFNQLLFRVGTALHSVSTASHAVSSASAQIAAGNEDLSSRTEQQAASLEQTAASMTELSETVRQTAENTRQASHLSGTATNLSNASAVSLGGMLNTMAEIRSSSKKITDIVTLIQGIAFQTNILALNAAVEAARAGENGKGFAVVAGEVRNLSQRSSQAAREIKQLIDSSYNLVESGAAQALTVEGNMEELKAAFRQVDDLVNEIAAAAEEQNTGIKQVHLAISQMDDVTQQNAALVEEASAASASLQEQAQSLSGLVMQFSLPKFTSAKAMPAKRIPPVEILPISSRSVMNEPESNWKSF</sequence>
<organism evidence="11 12">
    <name type="scientific">Pantoea rwandensis</name>
    <dbReference type="NCBI Taxonomy" id="1076550"/>
    <lineage>
        <taxon>Bacteria</taxon>
        <taxon>Pseudomonadati</taxon>
        <taxon>Pseudomonadota</taxon>
        <taxon>Gammaproteobacteria</taxon>
        <taxon>Enterobacterales</taxon>
        <taxon>Erwiniaceae</taxon>
        <taxon>Pantoea</taxon>
    </lineage>
</organism>
<comment type="similarity">
    <text evidence="5">Belongs to the methyl-accepting chemotaxis (MCP) protein family.</text>
</comment>
<evidence type="ECO:0000313" key="12">
    <source>
        <dbReference type="Proteomes" id="UP000193558"/>
    </source>
</evidence>
<comment type="caution">
    <text evidence="11">The sequence shown here is derived from an EMBL/GenBank/DDBJ whole genome shotgun (WGS) entry which is preliminary data.</text>
</comment>
<dbReference type="InterPro" id="IPR051310">
    <property type="entry name" value="MCP_chemotaxis"/>
</dbReference>
<dbReference type="GO" id="GO:0004888">
    <property type="term" value="F:transmembrane signaling receptor activity"/>
    <property type="evidence" value="ECO:0007669"/>
    <property type="project" value="InterPro"/>
</dbReference>
<evidence type="ECO:0000259" key="10">
    <source>
        <dbReference type="PROSITE" id="PS50885"/>
    </source>
</evidence>
<feature type="coiled-coil region" evidence="7">
    <location>
        <begin position="398"/>
        <end position="460"/>
    </location>
</feature>
<dbReference type="GO" id="GO:0005886">
    <property type="term" value="C:plasma membrane"/>
    <property type="evidence" value="ECO:0007669"/>
    <property type="project" value="TreeGrafter"/>
</dbReference>
<dbReference type="Pfam" id="PF12729">
    <property type="entry name" value="4HB_MCP_1"/>
    <property type="match status" value="1"/>
</dbReference>
<keyword evidence="8" id="KW-0472">Membrane</keyword>
<dbReference type="Pfam" id="PF00015">
    <property type="entry name" value="MCPsignal"/>
    <property type="match status" value="1"/>
</dbReference>
<dbReference type="PANTHER" id="PTHR43531">
    <property type="entry name" value="PROTEIN ICFG"/>
    <property type="match status" value="1"/>
</dbReference>
<dbReference type="GO" id="GO:0007165">
    <property type="term" value="P:signal transduction"/>
    <property type="evidence" value="ECO:0007669"/>
    <property type="project" value="UniProtKB-KW"/>
</dbReference>
<evidence type="ECO:0000256" key="2">
    <source>
        <dbReference type="ARBA" id="ARBA00022481"/>
    </source>
</evidence>
<evidence type="ECO:0000313" key="11">
    <source>
        <dbReference type="EMBL" id="ORM71762.1"/>
    </source>
</evidence>
<dbReference type="OrthoDB" id="9147953at2"/>
<keyword evidence="4 6" id="KW-0807">Transducer</keyword>
<dbReference type="Proteomes" id="UP000193558">
    <property type="component" value="Unassembled WGS sequence"/>
</dbReference>